<dbReference type="AlphaFoldDB" id="A0A7J7IVV7"/>
<dbReference type="Proteomes" id="UP000593567">
    <property type="component" value="Unassembled WGS sequence"/>
</dbReference>
<sequence length="483" mass="52065">MDLEKPEGSGVSGCWVNIAGSPKKVETAKSYICNLCDPPDTGTTAYPGDLHGYLSDKSVVFDLENKYSVIVEFIDADEVDQPGKATVKGNELNVALALSAIEDMIAQYIEKNQITLQESSSCSHLSTQHSYSDQTSSKLNESLMGVSNQIQLDKKAAASYPDVMKKLMLSWVAASADGNEETVDVDIADDTMAGSDGDADKTVVHSAPKSPITSTPIVPPNTSRVKVERLSYVPIPRDVKSLEDSPGLRLSNRQAAAGRPAVDATDSPSYLASRPGPSGIQRQTKGSPPLVDLCETEHFSSDDETTIMVIPPKKMAASTNHAAASRTKPAHNPAARESRCEGSPTTQTERDISTISLDDDVSAASEYQVIDETGYDSDMIRLAEIGATRGYTQVEIAQALSLCESEDLSEQKFFSHLTQVRRESQTPPSPRTPQGQRPKKGRNAALESINKRQQSMSPGVREVMPIEKRVRTAAPPPSARMPG</sequence>
<comment type="caution">
    <text evidence="2">The sequence shown here is derived from an EMBL/GenBank/DDBJ whole genome shotgun (WGS) entry which is preliminary data.</text>
</comment>
<feature type="region of interest" description="Disordered" evidence="1">
    <location>
        <begin position="418"/>
        <end position="483"/>
    </location>
</feature>
<accession>A0A7J7IVV7</accession>
<evidence type="ECO:0000313" key="3">
    <source>
        <dbReference type="Proteomes" id="UP000593567"/>
    </source>
</evidence>
<protein>
    <submittedName>
        <fullName evidence="2">Uncharacterized protein</fullName>
    </submittedName>
</protein>
<name>A0A7J7IVV7_BUGNE</name>
<proteinExistence type="predicted"/>
<dbReference type="EMBL" id="VXIV02003408">
    <property type="protein sequence ID" value="KAF6017358.1"/>
    <property type="molecule type" value="Genomic_DNA"/>
</dbReference>
<feature type="region of interest" description="Disordered" evidence="1">
    <location>
        <begin position="319"/>
        <end position="353"/>
    </location>
</feature>
<organism evidence="2 3">
    <name type="scientific">Bugula neritina</name>
    <name type="common">Brown bryozoan</name>
    <name type="synonym">Sertularia neritina</name>
    <dbReference type="NCBI Taxonomy" id="10212"/>
    <lineage>
        <taxon>Eukaryota</taxon>
        <taxon>Metazoa</taxon>
        <taxon>Spiralia</taxon>
        <taxon>Lophotrochozoa</taxon>
        <taxon>Bryozoa</taxon>
        <taxon>Gymnolaemata</taxon>
        <taxon>Cheilostomatida</taxon>
        <taxon>Flustrina</taxon>
        <taxon>Buguloidea</taxon>
        <taxon>Bugulidae</taxon>
        <taxon>Bugula</taxon>
    </lineage>
</organism>
<feature type="region of interest" description="Disordered" evidence="1">
    <location>
        <begin position="192"/>
        <end position="220"/>
    </location>
</feature>
<evidence type="ECO:0000256" key="1">
    <source>
        <dbReference type="SAM" id="MobiDB-lite"/>
    </source>
</evidence>
<reference evidence="2" key="1">
    <citation type="submission" date="2020-06" db="EMBL/GenBank/DDBJ databases">
        <title>Draft genome of Bugula neritina, a colonial animal packing powerful symbionts and potential medicines.</title>
        <authorList>
            <person name="Rayko M."/>
        </authorList>
    </citation>
    <scope>NUCLEOTIDE SEQUENCE [LARGE SCALE GENOMIC DNA]</scope>
    <source>
        <strain evidence="2">Kwan_BN1</strain>
    </source>
</reference>
<gene>
    <name evidence="2" type="ORF">EB796_024330</name>
</gene>
<feature type="compositionally biased region" description="Pro residues" evidence="1">
    <location>
        <begin position="474"/>
        <end position="483"/>
    </location>
</feature>
<feature type="compositionally biased region" description="Polar residues" evidence="1">
    <location>
        <begin position="211"/>
        <end position="220"/>
    </location>
</feature>
<feature type="region of interest" description="Disordered" evidence="1">
    <location>
        <begin position="240"/>
        <end position="291"/>
    </location>
</feature>
<keyword evidence="3" id="KW-1185">Reference proteome</keyword>
<evidence type="ECO:0000313" key="2">
    <source>
        <dbReference type="EMBL" id="KAF6017358.1"/>
    </source>
</evidence>